<reference evidence="2" key="1">
    <citation type="journal article" date="2005" name="BMC Biol.">
        <title>The sequence of rice chromosomes 11 and 12, rich in disease resistance genes and recent gene duplications.</title>
        <authorList>
            <consortium name="The rice chromosomes 11 and 12 sequencing consortia"/>
        </authorList>
    </citation>
    <scope>NUCLEOTIDE SEQUENCE [LARGE SCALE GENOMIC DNA]</scope>
</reference>
<proteinExistence type="predicted"/>
<protein>
    <recommendedName>
        <fullName evidence="3">Retrotransposon protein, putative, unclassified</fullName>
    </recommendedName>
</protein>
<evidence type="ECO:0000313" key="2">
    <source>
        <dbReference type="EMBL" id="ABA93013.1"/>
    </source>
</evidence>
<feature type="region of interest" description="Disordered" evidence="1">
    <location>
        <begin position="211"/>
        <end position="287"/>
    </location>
</feature>
<feature type="region of interest" description="Disordered" evidence="1">
    <location>
        <begin position="305"/>
        <end position="343"/>
    </location>
</feature>
<feature type="compositionally biased region" description="Low complexity" evidence="1">
    <location>
        <begin position="317"/>
        <end position="327"/>
    </location>
</feature>
<name>Q2R6H7_ORYSJ</name>
<feature type="compositionally biased region" description="Low complexity" evidence="1">
    <location>
        <begin position="237"/>
        <end position="262"/>
    </location>
</feature>
<feature type="compositionally biased region" description="Basic and acidic residues" evidence="1">
    <location>
        <begin position="333"/>
        <end position="343"/>
    </location>
</feature>
<reference evidence="2" key="3">
    <citation type="submission" date="2006-01" db="EMBL/GenBank/DDBJ databases">
        <authorList>
            <person name="Buell R."/>
        </authorList>
    </citation>
    <scope>NUCLEOTIDE SEQUENCE</scope>
</reference>
<gene>
    <name evidence="2" type="ordered locus">LOC_Os11g20010</name>
</gene>
<reference evidence="2" key="2">
    <citation type="submission" date="2005-04" db="EMBL/GenBank/DDBJ databases">
        <authorList>
            <person name="Buell C.R."/>
            <person name="Wing R.A."/>
            <person name="McCombie W.A."/>
            <person name="Ouyang S."/>
        </authorList>
    </citation>
    <scope>NUCLEOTIDE SEQUENCE</scope>
</reference>
<accession>Q2R6H7</accession>
<evidence type="ECO:0000256" key="1">
    <source>
        <dbReference type="SAM" id="MobiDB-lite"/>
    </source>
</evidence>
<organism evidence="2">
    <name type="scientific">Oryza sativa subsp. japonica</name>
    <name type="common">Rice</name>
    <dbReference type="NCBI Taxonomy" id="39947"/>
    <lineage>
        <taxon>Eukaryota</taxon>
        <taxon>Viridiplantae</taxon>
        <taxon>Streptophyta</taxon>
        <taxon>Embryophyta</taxon>
        <taxon>Tracheophyta</taxon>
        <taxon>Spermatophyta</taxon>
        <taxon>Magnoliopsida</taxon>
        <taxon>Liliopsida</taxon>
        <taxon>Poales</taxon>
        <taxon>Poaceae</taxon>
        <taxon>BOP clade</taxon>
        <taxon>Oryzoideae</taxon>
        <taxon>Oryzeae</taxon>
        <taxon>Oryzinae</taxon>
        <taxon>Oryza</taxon>
        <taxon>Oryza sativa</taxon>
    </lineage>
</organism>
<dbReference type="AlphaFoldDB" id="Q2R6H7"/>
<evidence type="ECO:0008006" key="3">
    <source>
        <dbReference type="Google" id="ProtNLM"/>
    </source>
</evidence>
<sequence>MAGRSALCQGEPCLAAAAPSDRLPADPDRWSRGLAVDHPRGPDPRFQLLLLNACFIANEPLASFGYILHHTFSSEQPDKIPEWTTKPALTPSLQSFIDIIDDLRIRGLSGYKVAADFVGLDSDTVARRVGQVMISAPATASDVPVPLWEKGPAEREAAINALPLTDVIGPLVDHQTATSLKEGVTKEASDAAAAATTSGNYVSKKGRKFSSVLRTSRKAPSPALYEKEKTLRRAARAKATQGGTGATTSASPATASTDVVVATRDREVTPSSPAVGLVPARGPPADALTSGELQAELERILQDGAHGVGHEIEETRAAAASANQRAEQLPRVSKPDEGAGGRQ</sequence>
<dbReference type="EMBL" id="DP000010">
    <property type="protein sequence ID" value="ABA93013.1"/>
    <property type="molecule type" value="Genomic_DNA"/>
</dbReference>